<dbReference type="Proteomes" id="UP000033551">
    <property type="component" value="Unassembled WGS sequence"/>
</dbReference>
<dbReference type="SUPFAM" id="SSF48498">
    <property type="entry name" value="Tetracyclin repressor-like, C-terminal domain"/>
    <property type="match status" value="1"/>
</dbReference>
<dbReference type="InterPro" id="IPR009057">
    <property type="entry name" value="Homeodomain-like_sf"/>
</dbReference>
<evidence type="ECO:0000259" key="5">
    <source>
        <dbReference type="PROSITE" id="PS50977"/>
    </source>
</evidence>
<evidence type="ECO:0000313" key="7">
    <source>
        <dbReference type="Proteomes" id="UP000033551"/>
    </source>
</evidence>
<dbReference type="Pfam" id="PF00440">
    <property type="entry name" value="TetR_N"/>
    <property type="match status" value="1"/>
</dbReference>
<evidence type="ECO:0000256" key="3">
    <source>
        <dbReference type="ARBA" id="ARBA00023163"/>
    </source>
</evidence>
<protein>
    <submittedName>
        <fullName evidence="6">TetR family transcriptional regulator</fullName>
    </submittedName>
</protein>
<feature type="DNA-binding region" description="H-T-H motif" evidence="4">
    <location>
        <begin position="33"/>
        <end position="52"/>
    </location>
</feature>
<keyword evidence="1" id="KW-0805">Transcription regulation</keyword>
<proteinExistence type="predicted"/>
<dbReference type="SUPFAM" id="SSF46689">
    <property type="entry name" value="Homeodomain-like"/>
    <property type="match status" value="1"/>
</dbReference>
<evidence type="ECO:0000256" key="4">
    <source>
        <dbReference type="PROSITE-ProRule" id="PRU00335"/>
    </source>
</evidence>
<name>A0A0F4JJJ7_9ACTN</name>
<dbReference type="RefSeq" id="WP_045947601.1">
    <property type="nucleotide sequence ID" value="NZ_JZWV01000325.1"/>
</dbReference>
<dbReference type="PANTHER" id="PTHR47506">
    <property type="entry name" value="TRANSCRIPTIONAL REGULATORY PROTEIN"/>
    <property type="match status" value="1"/>
</dbReference>
<organism evidence="6 7">
    <name type="scientific">Streptomyces katrae</name>
    <dbReference type="NCBI Taxonomy" id="68223"/>
    <lineage>
        <taxon>Bacteria</taxon>
        <taxon>Bacillati</taxon>
        <taxon>Actinomycetota</taxon>
        <taxon>Actinomycetes</taxon>
        <taxon>Kitasatosporales</taxon>
        <taxon>Streptomycetaceae</taxon>
        <taxon>Streptomyces</taxon>
    </lineage>
</organism>
<evidence type="ECO:0000313" key="6">
    <source>
        <dbReference type="EMBL" id="KJY33933.1"/>
    </source>
</evidence>
<dbReference type="Gene3D" id="1.10.357.10">
    <property type="entry name" value="Tetracycline Repressor, domain 2"/>
    <property type="match status" value="1"/>
</dbReference>
<sequence>MADGRVERGNQTRRAVLERTVKIASVDGLEGLSLGKIATDLGLSKSGVFALFGSKEDLQLATVRAAREVFVEHVVRPVREAPPGAAKAWQLFLSWLEYSGRRVFPGGCFFYSVSAEFDARPGPVRDEVARARADWIGYVERVLDEARLAGAFRPGFEAADVPQLAFEVMALMELANAHSVLHEDPSAYERAGRGILGRLRAVAAAPDELPERPPAVDYAV</sequence>
<dbReference type="EMBL" id="JZWV01000325">
    <property type="protein sequence ID" value="KJY33933.1"/>
    <property type="molecule type" value="Genomic_DNA"/>
</dbReference>
<dbReference type="OrthoDB" id="326421at2"/>
<dbReference type="GO" id="GO:0003677">
    <property type="term" value="F:DNA binding"/>
    <property type="evidence" value="ECO:0007669"/>
    <property type="project" value="UniProtKB-UniRule"/>
</dbReference>
<dbReference type="PROSITE" id="PS50977">
    <property type="entry name" value="HTH_TETR_2"/>
    <property type="match status" value="1"/>
</dbReference>
<keyword evidence="7" id="KW-1185">Reference proteome</keyword>
<reference evidence="6 7" key="1">
    <citation type="submission" date="2015-02" db="EMBL/GenBank/DDBJ databases">
        <authorList>
            <person name="Ju K.-S."/>
            <person name="Doroghazi J.R."/>
            <person name="Metcalf W."/>
        </authorList>
    </citation>
    <scope>NUCLEOTIDE SEQUENCE [LARGE SCALE GENOMIC DNA]</scope>
    <source>
        <strain evidence="6 7">NRRL ISP-5550</strain>
    </source>
</reference>
<evidence type="ECO:0000256" key="2">
    <source>
        <dbReference type="ARBA" id="ARBA00023125"/>
    </source>
</evidence>
<dbReference type="InterPro" id="IPR001647">
    <property type="entry name" value="HTH_TetR"/>
</dbReference>
<accession>A0A0F4JJJ7</accession>
<dbReference type="Gene3D" id="1.10.10.60">
    <property type="entry name" value="Homeodomain-like"/>
    <property type="match status" value="1"/>
</dbReference>
<gene>
    <name evidence="6" type="ORF">VR44_12900</name>
</gene>
<feature type="domain" description="HTH tetR-type" evidence="5">
    <location>
        <begin position="10"/>
        <end position="70"/>
    </location>
</feature>
<keyword evidence="3" id="KW-0804">Transcription</keyword>
<dbReference type="PANTHER" id="PTHR47506:SF6">
    <property type="entry name" value="HTH-TYPE TRANSCRIPTIONAL REPRESSOR NEMR"/>
    <property type="match status" value="1"/>
</dbReference>
<dbReference type="Pfam" id="PF16925">
    <property type="entry name" value="TetR_C_13"/>
    <property type="match status" value="1"/>
</dbReference>
<dbReference type="AlphaFoldDB" id="A0A0F4JJJ7"/>
<keyword evidence="2 4" id="KW-0238">DNA-binding</keyword>
<dbReference type="InterPro" id="IPR011075">
    <property type="entry name" value="TetR_C"/>
</dbReference>
<dbReference type="PATRIC" id="fig|68223.7.peg.6697"/>
<comment type="caution">
    <text evidence="6">The sequence shown here is derived from an EMBL/GenBank/DDBJ whole genome shotgun (WGS) entry which is preliminary data.</text>
</comment>
<dbReference type="InterPro" id="IPR036271">
    <property type="entry name" value="Tet_transcr_reg_TetR-rel_C_sf"/>
</dbReference>
<evidence type="ECO:0000256" key="1">
    <source>
        <dbReference type="ARBA" id="ARBA00023015"/>
    </source>
</evidence>